<gene>
    <name evidence="6" type="ORF">GSTENG00028565001</name>
</gene>
<dbReference type="Gene3D" id="3.30.70.330">
    <property type="match status" value="2"/>
</dbReference>
<sequence>EKRELFIVQVKGLPWSCTADDLLKFFSECRIRDGVKGIHLTVNRMGRPSGRAFIEMEHEEDVNKALEKHRQYLGPRYVEGLSPPKAASTCYMYEVTERDAEAIIKKAAEAQADDGVFFSPLPVSKMLIEFGPDGRPSGEADVYFTRHQDAVAAMSRDRQHIGQTDGPAKPASPKLHLSLGTTG</sequence>
<dbReference type="GO" id="GO:0003723">
    <property type="term" value="F:RNA binding"/>
    <property type="evidence" value="ECO:0007669"/>
    <property type="project" value="UniProtKB-UniRule"/>
</dbReference>
<evidence type="ECO:0000313" key="6">
    <source>
        <dbReference type="EMBL" id="CAG07777.1"/>
    </source>
</evidence>
<keyword evidence="2 3" id="KW-0694">RNA-binding</keyword>
<dbReference type="KEGG" id="tng:GSTEN00028565G001"/>
<dbReference type="InterPro" id="IPR050666">
    <property type="entry name" value="ESRP"/>
</dbReference>
<organism evidence="6">
    <name type="scientific">Tetraodon nigroviridis</name>
    <name type="common">Spotted green pufferfish</name>
    <name type="synonym">Chelonodon nigroviridis</name>
    <dbReference type="NCBI Taxonomy" id="99883"/>
    <lineage>
        <taxon>Eukaryota</taxon>
        <taxon>Metazoa</taxon>
        <taxon>Chordata</taxon>
        <taxon>Craniata</taxon>
        <taxon>Vertebrata</taxon>
        <taxon>Euteleostomi</taxon>
        <taxon>Actinopterygii</taxon>
        <taxon>Neopterygii</taxon>
        <taxon>Teleostei</taxon>
        <taxon>Neoteleostei</taxon>
        <taxon>Acanthomorphata</taxon>
        <taxon>Eupercaria</taxon>
        <taxon>Tetraodontiformes</taxon>
        <taxon>Tetradontoidea</taxon>
        <taxon>Tetraodontidae</taxon>
        <taxon>Tetraodon</taxon>
    </lineage>
</organism>
<dbReference type="SUPFAM" id="SSF54928">
    <property type="entry name" value="RNA-binding domain, RBD"/>
    <property type="match status" value="2"/>
</dbReference>
<evidence type="ECO:0000259" key="5">
    <source>
        <dbReference type="PROSITE" id="PS50102"/>
    </source>
</evidence>
<dbReference type="CDD" id="cd12503">
    <property type="entry name" value="RRM1_hnRNPH_GRSF1_like"/>
    <property type="match status" value="1"/>
</dbReference>
<dbReference type="InterPro" id="IPR035979">
    <property type="entry name" value="RBD_domain_sf"/>
</dbReference>
<accession>Q4RV05</accession>
<reference evidence="6" key="1">
    <citation type="journal article" date="2004" name="Nature">
        <title>Genome duplication in the teleost fish Tetraodon nigroviridis reveals the early vertebrate proto-karyotype.</title>
        <authorList>
            <person name="Jaillon O."/>
            <person name="Aury J.-M."/>
            <person name="Brunet F."/>
            <person name="Petit J.-L."/>
            <person name="Stange-Thomann N."/>
            <person name="Mauceli E."/>
            <person name="Bouneau L."/>
            <person name="Fischer C."/>
            <person name="Ozouf-Costaz C."/>
            <person name="Bernot A."/>
            <person name="Nicaud S."/>
            <person name="Jaffe D."/>
            <person name="Fisher S."/>
            <person name="Lutfalla G."/>
            <person name="Dossat C."/>
            <person name="Segurens B."/>
            <person name="Dasilva C."/>
            <person name="Salanoubat M."/>
            <person name="Levy M."/>
            <person name="Boudet N."/>
            <person name="Castellano S."/>
            <person name="Anthouard V."/>
            <person name="Jubin C."/>
            <person name="Castelli V."/>
            <person name="Katinka M."/>
            <person name="Vacherie B."/>
            <person name="Biemont C."/>
            <person name="Skalli Z."/>
            <person name="Cattolico L."/>
            <person name="Poulain J."/>
            <person name="De Berardinis V."/>
            <person name="Cruaud C."/>
            <person name="Duprat S."/>
            <person name="Brottier P."/>
            <person name="Coutanceau J.-P."/>
            <person name="Gouzy J."/>
            <person name="Parra G."/>
            <person name="Lardier G."/>
            <person name="Chapple C."/>
            <person name="McKernan K.J."/>
            <person name="McEwan P."/>
            <person name="Bosak S."/>
            <person name="Kellis M."/>
            <person name="Volff J.-N."/>
            <person name="Guigo R."/>
            <person name="Zody M.C."/>
            <person name="Mesirov J."/>
            <person name="Lindblad-Toh K."/>
            <person name="Birren B."/>
            <person name="Nusbaum C."/>
            <person name="Kahn D."/>
            <person name="Robinson-Rechavi M."/>
            <person name="Laudet V."/>
            <person name="Schachter V."/>
            <person name="Quetier F."/>
            <person name="Saurin W."/>
            <person name="Scarpelli C."/>
            <person name="Wincker P."/>
            <person name="Lander E.S."/>
            <person name="Weissenbach J."/>
            <person name="Roest Crollius H."/>
        </authorList>
    </citation>
    <scope>NUCLEOTIDE SEQUENCE [LARGE SCALE GENOMIC DNA]</scope>
</reference>
<keyword evidence="1" id="KW-0677">Repeat</keyword>
<dbReference type="PANTHER" id="PTHR13976">
    <property type="entry name" value="HETEROGENEOUS NUCLEAR RIBONUCLEOPROTEIN-RELATED"/>
    <property type="match status" value="1"/>
</dbReference>
<dbReference type="SMART" id="SM00360">
    <property type="entry name" value="RRM"/>
    <property type="match status" value="1"/>
</dbReference>
<reference evidence="6" key="2">
    <citation type="submission" date="2004-02" db="EMBL/GenBank/DDBJ databases">
        <authorList>
            <consortium name="Genoscope"/>
            <consortium name="Whitehead Institute Centre for Genome Research"/>
        </authorList>
    </citation>
    <scope>NUCLEOTIDE SEQUENCE</scope>
</reference>
<evidence type="ECO:0000256" key="2">
    <source>
        <dbReference type="ARBA" id="ARBA00022884"/>
    </source>
</evidence>
<dbReference type="EMBL" id="CAAE01014993">
    <property type="protein sequence ID" value="CAG07777.1"/>
    <property type="molecule type" value="Genomic_DNA"/>
</dbReference>
<proteinExistence type="predicted"/>
<feature type="region of interest" description="Disordered" evidence="4">
    <location>
        <begin position="154"/>
        <end position="183"/>
    </location>
</feature>
<feature type="domain" description="RRM" evidence="5">
    <location>
        <begin position="6"/>
        <end position="80"/>
    </location>
</feature>
<dbReference type="PROSITE" id="PS50102">
    <property type="entry name" value="RRM"/>
    <property type="match status" value="1"/>
</dbReference>
<dbReference type="AlphaFoldDB" id="Q4RV05"/>
<evidence type="ECO:0000256" key="3">
    <source>
        <dbReference type="PROSITE-ProRule" id="PRU00176"/>
    </source>
</evidence>
<protein>
    <submittedName>
        <fullName evidence="6">(spotted green pufferfish) hypothetical protein</fullName>
    </submittedName>
</protein>
<dbReference type="OrthoDB" id="431068at2759"/>
<evidence type="ECO:0000256" key="4">
    <source>
        <dbReference type="SAM" id="MobiDB-lite"/>
    </source>
</evidence>
<name>Q4RV05_TETNG</name>
<dbReference type="InterPro" id="IPR012677">
    <property type="entry name" value="Nucleotide-bd_a/b_plait_sf"/>
</dbReference>
<dbReference type="Pfam" id="PF00076">
    <property type="entry name" value="RRM_1"/>
    <property type="match status" value="1"/>
</dbReference>
<comment type="caution">
    <text evidence="6">The sequence shown here is derived from an EMBL/GenBank/DDBJ whole genome shotgun (WGS) entry which is preliminary data.</text>
</comment>
<dbReference type="InterPro" id="IPR000504">
    <property type="entry name" value="RRM_dom"/>
</dbReference>
<feature type="non-terminal residue" evidence="6">
    <location>
        <position position="183"/>
    </location>
</feature>
<evidence type="ECO:0000256" key="1">
    <source>
        <dbReference type="ARBA" id="ARBA00022737"/>
    </source>
</evidence>